<dbReference type="InterPro" id="IPR047679">
    <property type="entry name" value="BREX_BrxC"/>
</dbReference>
<dbReference type="Pfam" id="PF25796">
    <property type="entry name" value="BREX_BrxC_4th"/>
    <property type="match status" value="1"/>
</dbReference>
<feature type="domain" description="Probable ATP-binding protein BrxC 4th six-stranded beta-sheet" evidence="3">
    <location>
        <begin position="563"/>
        <end position="729"/>
    </location>
</feature>
<reference evidence="4 5" key="1">
    <citation type="submission" date="2019-07" db="EMBL/GenBank/DDBJ databases">
        <title>Rhodococcus cavernicolus sp. nov., isolated from a cave.</title>
        <authorList>
            <person name="Lee S.D."/>
        </authorList>
    </citation>
    <scope>NUCLEOTIDE SEQUENCE [LARGE SCALE GENOMIC DNA]</scope>
    <source>
        <strain evidence="4 5">C1-24</strain>
    </source>
</reference>
<dbReference type="NCBIfam" id="NF033441">
    <property type="entry name" value="BREX_BrxC"/>
    <property type="match status" value="1"/>
</dbReference>
<dbReference type="InterPro" id="IPR027417">
    <property type="entry name" value="P-loop_NTPase"/>
</dbReference>
<evidence type="ECO:0000313" key="4">
    <source>
        <dbReference type="EMBL" id="KAA0021560.1"/>
    </source>
</evidence>
<dbReference type="SUPFAM" id="SSF52540">
    <property type="entry name" value="P-loop containing nucleoside triphosphate hydrolases"/>
    <property type="match status" value="1"/>
</dbReference>
<evidence type="ECO:0000313" key="5">
    <source>
        <dbReference type="Proteomes" id="UP000322244"/>
    </source>
</evidence>
<feature type="domain" description="Probable ATP-binding protein BrxC alpha-helical" evidence="2">
    <location>
        <begin position="865"/>
        <end position="979"/>
    </location>
</feature>
<organism evidence="4 5">
    <name type="scientific">Antrihabitans cavernicola</name>
    <dbReference type="NCBI Taxonomy" id="2495913"/>
    <lineage>
        <taxon>Bacteria</taxon>
        <taxon>Bacillati</taxon>
        <taxon>Actinomycetota</taxon>
        <taxon>Actinomycetes</taxon>
        <taxon>Mycobacteriales</taxon>
        <taxon>Nocardiaceae</taxon>
        <taxon>Antrihabitans</taxon>
    </lineage>
</organism>
<dbReference type="Proteomes" id="UP000322244">
    <property type="component" value="Unassembled WGS sequence"/>
</dbReference>
<name>A0A5A7S610_9NOCA</name>
<dbReference type="Pfam" id="PF25792">
    <property type="entry name" value="BREX_BrxC_helical"/>
    <property type="match status" value="1"/>
</dbReference>
<keyword evidence="5" id="KW-1185">Reference proteome</keyword>
<evidence type="ECO:0000259" key="3">
    <source>
        <dbReference type="Pfam" id="PF25796"/>
    </source>
</evidence>
<sequence length="1184" mass="131670">MHIEQILAKDINRPLDGVVKASNSAQLVTEVNEYVITDEVARHLSDLLDVYTHPGDPRSNGVWIAGFFGSGKSHLLKMLAHLLGDVSGAGITRAEVVSTFVRKVPAGDALLKAALERSASIPARSLLFNIDEKVDKNEKDQPDALLKVFVQVFYEASGFFGRSPYIARFERDLASQGLYEQFKEAFARQYGQPWDKGRELAVFAEPAAEKAYSEVTGAELERPLTAYRESYSVSIESFADEVAAWLDQQPEPRTRLGFFIDEIGQFIGQDTKLMLSLQTIAETLFTRCHGRAWVVVTSQEIMDSIIGDRTRQQQLDFSKIQARFAIQLKLDSKNVREVVSKRLLEKTPNGATSLGAVYTQNADRFRSLFAFRDQRSYQNYASVDDFVGTYPFVDYQFELFHTAMKGLSDYNAFTGRHASVGERSLLGVTKEIGSAMKAAEVGSLATFDMFYDGIEKSVLSDVKRNVSLAARNLMDPDAALAVRVLKALLMTKYDDQFEASAQSLAVLLTPAIDTNVAALRDDVERALQLLVRNTYVQRTGSTYTYLTNEEQDVEKAIKGFDRNDAAIKKLLNEEVVQASGVTAKVRHDGTGADLGLERFLDGERQGRSEKLGVHFVTPLRGYSLEDVKFRSVGDAGTVFVVLELDQRALDEIDLHVRTRDYVQLQLTSTLPESRRRILESHQRSNVERHREVTSVLRQAVAGAELVHNGSVLAIGGGSAKERVHAGLQMAIESRYTRINEARGVAAYKEADLPRILRDEDTLDIDAKSSLDTLAQTVVVQLRQSKLRQVSSNVGLLVEEFADPPCGWSMTTVLVAIAHGVKTGRVRLKLDSRVLVRTEIPGELRNTGKHRKIYVDEVREQDPAKVRKLQRFLGSYRDVSDTASTAEDLVRRVRNALTEDLAQVTGWASMDYPFGAEVERAITTIRAAAEGHDDDWYLADFLITSDELLELKEDVLDPLRAFLSGPQQKIFDDARAFLDRRGAELDNTHAADADALRRGLDSPTFFRGSGIPQIKQAHLQLRGRLETAVAAERIALRRRVEQRLDELVGGEIFTDAVATAQQQARSRFQSLLSEIDAKSSLGQVALARSNFDVQFESIVEILISSRAEPTPEPEPPPGEDTRERPAKSVSQSAVTTAKKTTVRLDTVIVEGVPMMLATREQVETYVTALRTSLLTAIEDGKTIIR</sequence>
<evidence type="ECO:0000256" key="1">
    <source>
        <dbReference type="SAM" id="MobiDB-lite"/>
    </source>
</evidence>
<dbReference type="InterPro" id="IPR058036">
    <property type="entry name" value="BREX_BrxC_4th"/>
</dbReference>
<accession>A0A5A7S610</accession>
<dbReference type="InterPro" id="IPR058037">
    <property type="entry name" value="BREX_BrxC_helical"/>
</dbReference>
<evidence type="ECO:0000259" key="2">
    <source>
        <dbReference type="Pfam" id="PF25792"/>
    </source>
</evidence>
<dbReference type="AlphaFoldDB" id="A0A5A7S610"/>
<proteinExistence type="predicted"/>
<dbReference type="EMBL" id="VLNY01000009">
    <property type="protein sequence ID" value="KAA0021560.1"/>
    <property type="molecule type" value="Genomic_DNA"/>
</dbReference>
<protein>
    <submittedName>
        <fullName evidence="4">BREX system P-loop protein BrxC</fullName>
    </submittedName>
</protein>
<dbReference type="OrthoDB" id="3201900at2"/>
<feature type="compositionally biased region" description="Polar residues" evidence="1">
    <location>
        <begin position="1127"/>
        <end position="1136"/>
    </location>
</feature>
<dbReference type="RefSeq" id="WP_149431764.1">
    <property type="nucleotide sequence ID" value="NZ_VLNY01000009.1"/>
</dbReference>
<comment type="caution">
    <text evidence="4">The sequence shown here is derived from an EMBL/GenBank/DDBJ whole genome shotgun (WGS) entry which is preliminary data.</text>
</comment>
<feature type="region of interest" description="Disordered" evidence="1">
    <location>
        <begin position="1103"/>
        <end position="1136"/>
    </location>
</feature>
<gene>
    <name evidence="4" type="primary">brxC</name>
    <name evidence="4" type="ORF">FOY51_18610</name>
</gene>